<name>A0ACC0U4T9_9AGAM</name>
<gene>
    <name evidence="1" type="ORF">F5148DRAFT_982672</name>
</gene>
<feature type="non-terminal residue" evidence="1">
    <location>
        <position position="1"/>
    </location>
</feature>
<dbReference type="Proteomes" id="UP001207468">
    <property type="component" value="Unassembled WGS sequence"/>
</dbReference>
<reference evidence="1" key="1">
    <citation type="submission" date="2021-03" db="EMBL/GenBank/DDBJ databases">
        <title>Evolutionary priming and transition to the ectomycorrhizal habit in an iconic lineage of mushroom-forming fungi: is preadaptation a requirement?</title>
        <authorList>
            <consortium name="DOE Joint Genome Institute"/>
            <person name="Looney B.P."/>
            <person name="Miyauchi S."/>
            <person name="Morin E."/>
            <person name="Drula E."/>
            <person name="Courty P.E."/>
            <person name="Chicoki N."/>
            <person name="Fauchery L."/>
            <person name="Kohler A."/>
            <person name="Kuo A."/>
            <person name="LaButti K."/>
            <person name="Pangilinan J."/>
            <person name="Lipzen A."/>
            <person name="Riley R."/>
            <person name="Andreopoulos W."/>
            <person name="He G."/>
            <person name="Johnson J."/>
            <person name="Barry K.W."/>
            <person name="Grigoriev I.V."/>
            <person name="Nagy L."/>
            <person name="Hibbett D."/>
            <person name="Henrissat B."/>
            <person name="Matheny P.B."/>
            <person name="Labbe J."/>
            <person name="Martin A.F."/>
        </authorList>
    </citation>
    <scope>NUCLEOTIDE SEQUENCE</scope>
    <source>
        <strain evidence="1">BPL698</strain>
    </source>
</reference>
<accession>A0ACC0U4T9</accession>
<evidence type="ECO:0000313" key="2">
    <source>
        <dbReference type="Proteomes" id="UP001207468"/>
    </source>
</evidence>
<comment type="caution">
    <text evidence="1">The sequence shown here is derived from an EMBL/GenBank/DDBJ whole genome shotgun (WGS) entry which is preliminary data.</text>
</comment>
<keyword evidence="2" id="KW-1185">Reference proteome</keyword>
<dbReference type="EMBL" id="JAGFNK010000165">
    <property type="protein sequence ID" value="KAI9462671.1"/>
    <property type="molecule type" value="Genomic_DNA"/>
</dbReference>
<proteinExistence type="predicted"/>
<organism evidence="1 2">
    <name type="scientific">Russula earlei</name>
    <dbReference type="NCBI Taxonomy" id="71964"/>
    <lineage>
        <taxon>Eukaryota</taxon>
        <taxon>Fungi</taxon>
        <taxon>Dikarya</taxon>
        <taxon>Basidiomycota</taxon>
        <taxon>Agaricomycotina</taxon>
        <taxon>Agaricomycetes</taxon>
        <taxon>Russulales</taxon>
        <taxon>Russulaceae</taxon>
        <taxon>Russula</taxon>
    </lineage>
</organism>
<sequence>LQDNANSTVLWEIHRPLHRWYICLRSPHFPPNVFVSLVPVPASLPNHCPGLLKFSCHTNAITESWTCTSATPSSHLASHSTMDSDMTLTDVSSGQFSPTDAYPPVPTLPSAIIPPPSLSTVHAKLDQLAQCRLAILHFILSPRTHATATPVSEGLFSGLDLNPFYVQQVNLHLHSHALPCTHTT</sequence>
<protein>
    <submittedName>
        <fullName evidence="1">Uncharacterized protein</fullName>
    </submittedName>
</protein>
<evidence type="ECO:0000313" key="1">
    <source>
        <dbReference type="EMBL" id="KAI9462671.1"/>
    </source>
</evidence>